<dbReference type="GO" id="GO:0008270">
    <property type="term" value="F:zinc ion binding"/>
    <property type="evidence" value="ECO:0007669"/>
    <property type="project" value="UniProtKB-KW"/>
</dbReference>
<dbReference type="PROSITE" id="PS50157">
    <property type="entry name" value="ZINC_FINGER_C2H2_2"/>
    <property type="match status" value="1"/>
</dbReference>
<dbReference type="InterPro" id="IPR013087">
    <property type="entry name" value="Znf_C2H2_type"/>
</dbReference>
<gene>
    <name evidence="3" type="ORF">PMAYCL1PPCAC_27888</name>
</gene>
<dbReference type="Pfam" id="PF00096">
    <property type="entry name" value="zf-C2H2"/>
    <property type="match status" value="1"/>
</dbReference>
<feature type="non-terminal residue" evidence="3">
    <location>
        <position position="1"/>
    </location>
</feature>
<evidence type="ECO:0000313" key="4">
    <source>
        <dbReference type="Proteomes" id="UP001328107"/>
    </source>
</evidence>
<organism evidence="3 4">
    <name type="scientific">Pristionchus mayeri</name>
    <dbReference type="NCBI Taxonomy" id="1317129"/>
    <lineage>
        <taxon>Eukaryota</taxon>
        <taxon>Metazoa</taxon>
        <taxon>Ecdysozoa</taxon>
        <taxon>Nematoda</taxon>
        <taxon>Chromadorea</taxon>
        <taxon>Rhabditida</taxon>
        <taxon>Rhabditina</taxon>
        <taxon>Diplogasteromorpha</taxon>
        <taxon>Diplogasteroidea</taxon>
        <taxon>Neodiplogasteridae</taxon>
        <taxon>Pristionchus</taxon>
    </lineage>
</organism>
<evidence type="ECO:0000313" key="3">
    <source>
        <dbReference type="EMBL" id="GMR57693.1"/>
    </source>
</evidence>
<reference evidence="4" key="1">
    <citation type="submission" date="2022-10" db="EMBL/GenBank/DDBJ databases">
        <title>Genome assembly of Pristionchus species.</title>
        <authorList>
            <person name="Yoshida K."/>
            <person name="Sommer R.J."/>
        </authorList>
    </citation>
    <scope>NUCLEOTIDE SEQUENCE [LARGE SCALE GENOMIC DNA]</scope>
    <source>
        <strain evidence="4">RS5460</strain>
    </source>
</reference>
<dbReference type="PROSITE" id="PS00028">
    <property type="entry name" value="ZINC_FINGER_C2H2_1"/>
    <property type="match status" value="2"/>
</dbReference>
<comment type="caution">
    <text evidence="3">The sequence shown here is derived from an EMBL/GenBank/DDBJ whole genome shotgun (WGS) entry which is preliminary data.</text>
</comment>
<dbReference type="Gene3D" id="3.30.160.60">
    <property type="entry name" value="Classic Zinc Finger"/>
    <property type="match status" value="1"/>
</dbReference>
<dbReference type="InterPro" id="IPR036236">
    <property type="entry name" value="Znf_C2H2_sf"/>
</dbReference>
<proteinExistence type="predicted"/>
<protein>
    <recommendedName>
        <fullName evidence="2">C2H2-type domain-containing protein</fullName>
    </recommendedName>
</protein>
<keyword evidence="1" id="KW-0862">Zinc</keyword>
<dbReference type="SMART" id="SM00355">
    <property type="entry name" value="ZnF_C2H2"/>
    <property type="match status" value="2"/>
</dbReference>
<feature type="domain" description="C2H2-type" evidence="2">
    <location>
        <begin position="13"/>
        <end position="40"/>
    </location>
</feature>
<sequence>QSKHKSNPGKKLFPCSMCFKKFVSQEYLNKHITYHTDKKVLKCPHCDQFFRTISARYDHVQFAHLMQSTEESGPLPGENVFS</sequence>
<dbReference type="SUPFAM" id="SSF57667">
    <property type="entry name" value="beta-beta-alpha zinc fingers"/>
    <property type="match status" value="1"/>
</dbReference>
<keyword evidence="4" id="KW-1185">Reference proteome</keyword>
<keyword evidence="1" id="KW-0479">Metal-binding</keyword>
<dbReference type="AlphaFoldDB" id="A0AAN5D6K3"/>
<dbReference type="Proteomes" id="UP001328107">
    <property type="component" value="Unassembled WGS sequence"/>
</dbReference>
<name>A0AAN5D6K3_9BILA</name>
<feature type="non-terminal residue" evidence="3">
    <location>
        <position position="82"/>
    </location>
</feature>
<evidence type="ECO:0000256" key="1">
    <source>
        <dbReference type="PROSITE-ProRule" id="PRU00042"/>
    </source>
</evidence>
<accession>A0AAN5D6K3</accession>
<keyword evidence="1" id="KW-0863">Zinc-finger</keyword>
<dbReference type="EMBL" id="BTRK01000006">
    <property type="protein sequence ID" value="GMR57693.1"/>
    <property type="molecule type" value="Genomic_DNA"/>
</dbReference>
<evidence type="ECO:0000259" key="2">
    <source>
        <dbReference type="PROSITE" id="PS50157"/>
    </source>
</evidence>